<evidence type="ECO:0000256" key="9">
    <source>
        <dbReference type="ARBA" id="ARBA00049401"/>
    </source>
</evidence>
<comment type="catalytic activity">
    <reaction evidence="9">
        <text>3 propionate 3-nitronate + 3 O2 + H2O = 3 3-oxopropanoate + 2 nitrate + nitrite + H2O2 + 3 H(+)</text>
        <dbReference type="Rhea" id="RHEA:57332"/>
        <dbReference type="ChEBI" id="CHEBI:15377"/>
        <dbReference type="ChEBI" id="CHEBI:15378"/>
        <dbReference type="ChEBI" id="CHEBI:15379"/>
        <dbReference type="ChEBI" id="CHEBI:16240"/>
        <dbReference type="ChEBI" id="CHEBI:16301"/>
        <dbReference type="ChEBI" id="CHEBI:17632"/>
        <dbReference type="ChEBI" id="CHEBI:33190"/>
        <dbReference type="ChEBI" id="CHEBI:136067"/>
    </reaction>
</comment>
<name>A0A2X0IXT4_9ACTN</name>
<keyword evidence="11" id="KW-1185">Reference proteome</keyword>
<evidence type="ECO:0000256" key="7">
    <source>
        <dbReference type="ARBA" id="ARBA00023033"/>
    </source>
</evidence>
<evidence type="ECO:0000256" key="1">
    <source>
        <dbReference type="ARBA" id="ARBA00001917"/>
    </source>
</evidence>
<comment type="similarity">
    <text evidence="2">Belongs to the nitronate monooxygenase family. NMO class I subfamily.</text>
</comment>
<dbReference type="AlphaFoldDB" id="A0A2X0IXT4"/>
<dbReference type="PANTHER" id="PTHR42747">
    <property type="entry name" value="NITRONATE MONOOXYGENASE-RELATED"/>
    <property type="match status" value="1"/>
</dbReference>
<dbReference type="PANTHER" id="PTHR42747:SF3">
    <property type="entry name" value="NITRONATE MONOOXYGENASE-RELATED"/>
    <property type="match status" value="1"/>
</dbReference>
<organism evidence="10 11">
    <name type="scientific">Streptacidiphilus pinicola</name>
    <dbReference type="NCBI Taxonomy" id="2219663"/>
    <lineage>
        <taxon>Bacteria</taxon>
        <taxon>Bacillati</taxon>
        <taxon>Actinomycetota</taxon>
        <taxon>Actinomycetes</taxon>
        <taxon>Kitasatosporales</taxon>
        <taxon>Streptomycetaceae</taxon>
        <taxon>Streptacidiphilus</taxon>
    </lineage>
</organism>
<dbReference type="GO" id="GO:0009636">
    <property type="term" value="P:response to toxic substance"/>
    <property type="evidence" value="ECO:0007669"/>
    <property type="project" value="UniProtKB-KW"/>
</dbReference>
<reference evidence="10 11" key="1">
    <citation type="submission" date="2018-06" db="EMBL/GenBank/DDBJ databases">
        <title>Streptacidiphilus pinicola sp. nov., isolated from pine grove soil.</title>
        <authorList>
            <person name="Roh S.G."/>
            <person name="Park S."/>
            <person name="Kim M.-K."/>
            <person name="Yun B.-R."/>
            <person name="Park J."/>
            <person name="Kim M.J."/>
            <person name="Kim Y.S."/>
            <person name="Kim S.B."/>
        </authorList>
    </citation>
    <scope>NUCLEOTIDE SEQUENCE [LARGE SCALE GENOMIC DNA]</scope>
    <source>
        <strain evidence="10 11">MMS16-CNU450</strain>
    </source>
</reference>
<keyword evidence="4" id="KW-0285">Flavoprotein</keyword>
<keyword evidence="7 10" id="KW-0503">Monooxygenase</keyword>
<dbReference type="InterPro" id="IPR013785">
    <property type="entry name" value="Aldolase_TIM"/>
</dbReference>
<dbReference type="Pfam" id="PF03060">
    <property type="entry name" value="NMO"/>
    <property type="match status" value="1"/>
</dbReference>
<accession>A0A2X0IXT4</accession>
<evidence type="ECO:0000256" key="2">
    <source>
        <dbReference type="ARBA" id="ARBA00009881"/>
    </source>
</evidence>
<evidence type="ECO:0000256" key="4">
    <source>
        <dbReference type="ARBA" id="ARBA00022630"/>
    </source>
</evidence>
<dbReference type="GO" id="GO:0018580">
    <property type="term" value="F:nitronate monooxygenase activity"/>
    <property type="evidence" value="ECO:0007669"/>
    <property type="project" value="InterPro"/>
</dbReference>
<protein>
    <recommendedName>
        <fullName evidence="8">Propionate 3-nitronate monooxygenase</fullName>
    </recommendedName>
</protein>
<evidence type="ECO:0000256" key="3">
    <source>
        <dbReference type="ARBA" id="ARBA00022575"/>
    </source>
</evidence>
<keyword evidence="6" id="KW-0560">Oxidoreductase</keyword>
<dbReference type="RefSeq" id="WP_111505020.1">
    <property type="nucleotide sequence ID" value="NZ_QKYN01000110.1"/>
</dbReference>
<comment type="cofactor">
    <cofactor evidence="1">
        <name>FMN</name>
        <dbReference type="ChEBI" id="CHEBI:58210"/>
    </cofactor>
</comment>
<dbReference type="InterPro" id="IPR004136">
    <property type="entry name" value="NMO"/>
</dbReference>
<sequence length="345" mass="35144">MTSPLEAFRLHLPVLAAPMAGGPSTPALVTAAARAGSLGFLAGGYKTPEALAAEMAKVRSAGGPFGVNLFAPNPVPVDRAAFEHYAASLAEDARALGLDPATLGGSPVEDDDRWAEKIDLLLTDPVPVVSFTFGLPDVAVVVSLRAVGTVVVQTVTSPAEALIAAELGADMLVVQASAAGGHSGTLTPQVIPDQVPLPELVAQVREAVALPLIAAGGVGTPEGVGEALRAGAVAVAVGTVLLRADEAGTSATYRDALADPARQETVVTRAFTGRPARGLRNGFTDRHSASAPIGYPALHHLTSPLRRAAAASGDAERLHLWAGTGHRHATAEPVADILTRLAERS</sequence>
<comment type="caution">
    <text evidence="10">The sequence shown here is derived from an EMBL/GenBank/DDBJ whole genome shotgun (WGS) entry which is preliminary data.</text>
</comment>
<keyword evidence="3" id="KW-0216">Detoxification</keyword>
<dbReference type="Gene3D" id="3.20.20.70">
    <property type="entry name" value="Aldolase class I"/>
    <property type="match status" value="1"/>
</dbReference>
<dbReference type="OrthoDB" id="9778912at2"/>
<proteinExistence type="inferred from homology"/>
<evidence type="ECO:0000313" key="11">
    <source>
        <dbReference type="Proteomes" id="UP000248889"/>
    </source>
</evidence>
<evidence type="ECO:0000256" key="5">
    <source>
        <dbReference type="ARBA" id="ARBA00022643"/>
    </source>
</evidence>
<evidence type="ECO:0000256" key="6">
    <source>
        <dbReference type="ARBA" id="ARBA00023002"/>
    </source>
</evidence>
<evidence type="ECO:0000256" key="8">
    <source>
        <dbReference type="ARBA" id="ARBA00031155"/>
    </source>
</evidence>
<evidence type="ECO:0000313" key="10">
    <source>
        <dbReference type="EMBL" id="RAG82666.1"/>
    </source>
</evidence>
<dbReference type="Proteomes" id="UP000248889">
    <property type="component" value="Unassembled WGS sequence"/>
</dbReference>
<dbReference type="SUPFAM" id="SSF51412">
    <property type="entry name" value="Inosine monophosphate dehydrogenase (IMPDH)"/>
    <property type="match status" value="1"/>
</dbReference>
<keyword evidence="5" id="KW-0288">FMN</keyword>
<gene>
    <name evidence="10" type="ORF">DN069_26470</name>
</gene>
<dbReference type="EMBL" id="QKYN01000110">
    <property type="protein sequence ID" value="RAG82666.1"/>
    <property type="molecule type" value="Genomic_DNA"/>
</dbReference>
<dbReference type="CDD" id="cd04730">
    <property type="entry name" value="NPD_like"/>
    <property type="match status" value="1"/>
</dbReference>